<sequence length="222" mass="25023">MRNFHPVFGGNSQTGKSCRKPLDKSKRGNYNDLTIKLTQTKREVRDKMSLQHCLVLTVATGAVWMDLRTRRIANEWIITAWIAGLVTQLIRYGAAGAGIFLFGMLFPILALYILFYFHMLGAGDIKLLSAVGGFLGVPAILKCMIVSFLSGAVLSIGIILVCGNLPQRLTKFFNYFQTYFTKRKYQKKTEPVPYYDGKWGMECIHFSVPVLMGVLLWIGGFY</sequence>
<keyword evidence="2" id="KW-0812">Transmembrane</keyword>
<dbReference type="GO" id="GO:0016020">
    <property type="term" value="C:membrane"/>
    <property type="evidence" value="ECO:0007669"/>
    <property type="project" value="InterPro"/>
</dbReference>
<dbReference type="RefSeq" id="WP_147341999.1">
    <property type="nucleotide sequence ID" value="NZ_CYYV01000004.1"/>
</dbReference>
<feature type="transmembrane region" description="Helical" evidence="2">
    <location>
        <begin position="139"/>
        <end position="162"/>
    </location>
</feature>
<protein>
    <submittedName>
        <fullName evidence="4">Prepilin peptidase</fullName>
    </submittedName>
</protein>
<proteinExistence type="predicted"/>
<dbReference type="GO" id="GO:0004190">
    <property type="term" value="F:aspartic-type endopeptidase activity"/>
    <property type="evidence" value="ECO:0007669"/>
    <property type="project" value="InterPro"/>
</dbReference>
<keyword evidence="2" id="KW-1133">Transmembrane helix</keyword>
<evidence type="ECO:0000256" key="1">
    <source>
        <dbReference type="SAM" id="MobiDB-lite"/>
    </source>
</evidence>
<dbReference type="AlphaFoldDB" id="A0A938Z4U0"/>
<feature type="domain" description="Prepilin type IV endopeptidase peptidase" evidence="3">
    <location>
        <begin position="54"/>
        <end position="156"/>
    </location>
</feature>
<feature type="transmembrane region" description="Helical" evidence="2">
    <location>
        <begin position="99"/>
        <end position="119"/>
    </location>
</feature>
<dbReference type="InterPro" id="IPR000045">
    <property type="entry name" value="Prepilin_IV_endopep_pep"/>
</dbReference>
<dbReference type="EMBL" id="JAFHBD010000015">
    <property type="protein sequence ID" value="MBN2952946.1"/>
    <property type="molecule type" value="Genomic_DNA"/>
</dbReference>
<name>A0A938Z4U0_9FIRM</name>
<dbReference type="Gene3D" id="1.20.120.1220">
    <property type="match status" value="1"/>
</dbReference>
<dbReference type="Proteomes" id="UP000737612">
    <property type="component" value="Unassembled WGS sequence"/>
</dbReference>
<gene>
    <name evidence="4" type="ORF">JTJ23_04965</name>
</gene>
<reference evidence="4" key="1">
    <citation type="submission" date="2021-02" db="EMBL/GenBank/DDBJ databases">
        <title>Metagenome-assembled genomes from human diarrheal sample B26.</title>
        <authorList>
            <person name="Ateba T.P."/>
            <person name="Alayande K.A."/>
            <person name="Mwanza M."/>
        </authorList>
    </citation>
    <scope>NUCLEOTIDE SEQUENCE</scope>
    <source>
        <strain evidence="4">06WH</strain>
    </source>
</reference>
<evidence type="ECO:0000259" key="3">
    <source>
        <dbReference type="Pfam" id="PF01478"/>
    </source>
</evidence>
<accession>A0A938Z4U0</accession>
<evidence type="ECO:0000313" key="4">
    <source>
        <dbReference type="EMBL" id="MBN2952946.1"/>
    </source>
</evidence>
<evidence type="ECO:0000256" key="2">
    <source>
        <dbReference type="SAM" id="Phobius"/>
    </source>
</evidence>
<feature type="region of interest" description="Disordered" evidence="1">
    <location>
        <begin position="1"/>
        <end position="25"/>
    </location>
</feature>
<organism evidence="4 5">
    <name type="scientific">Fusicatenibacter saccharivorans</name>
    <dbReference type="NCBI Taxonomy" id="1150298"/>
    <lineage>
        <taxon>Bacteria</taxon>
        <taxon>Bacillati</taxon>
        <taxon>Bacillota</taxon>
        <taxon>Clostridia</taxon>
        <taxon>Lachnospirales</taxon>
        <taxon>Lachnospiraceae</taxon>
        <taxon>Fusicatenibacter</taxon>
    </lineage>
</organism>
<feature type="transmembrane region" description="Helical" evidence="2">
    <location>
        <begin position="203"/>
        <end position="221"/>
    </location>
</feature>
<keyword evidence="2" id="KW-0472">Membrane</keyword>
<evidence type="ECO:0000313" key="5">
    <source>
        <dbReference type="Proteomes" id="UP000737612"/>
    </source>
</evidence>
<comment type="caution">
    <text evidence="4">The sequence shown here is derived from an EMBL/GenBank/DDBJ whole genome shotgun (WGS) entry which is preliminary data.</text>
</comment>
<dbReference type="Pfam" id="PF01478">
    <property type="entry name" value="Peptidase_A24"/>
    <property type="match status" value="1"/>
</dbReference>